<proteinExistence type="predicted"/>
<dbReference type="RefSeq" id="XP_034260276.1">
    <property type="nucleotide sequence ID" value="XM_034404385.1"/>
</dbReference>
<evidence type="ECO:0000256" key="1">
    <source>
        <dbReference type="SAM" id="MobiDB-lite"/>
    </source>
</evidence>
<keyword evidence="2" id="KW-1185">Reference proteome</keyword>
<accession>A0A6P9AS97</accession>
<dbReference type="RefSeq" id="XP_034260274.1">
    <property type="nucleotide sequence ID" value="XM_034404383.1"/>
</dbReference>
<feature type="compositionally biased region" description="Basic and acidic residues" evidence="1">
    <location>
        <begin position="11"/>
        <end position="22"/>
    </location>
</feature>
<dbReference type="Proteomes" id="UP001652622">
    <property type="component" value="Unplaced"/>
</dbReference>
<dbReference type="AlphaFoldDB" id="A0A6P9AS97"/>
<organism evidence="2 3">
    <name type="scientific">Pantherophis guttatus</name>
    <name type="common">Corn snake</name>
    <name type="synonym">Elaphe guttata</name>
    <dbReference type="NCBI Taxonomy" id="94885"/>
    <lineage>
        <taxon>Eukaryota</taxon>
        <taxon>Metazoa</taxon>
        <taxon>Chordata</taxon>
        <taxon>Craniata</taxon>
        <taxon>Vertebrata</taxon>
        <taxon>Euteleostomi</taxon>
        <taxon>Lepidosauria</taxon>
        <taxon>Squamata</taxon>
        <taxon>Bifurcata</taxon>
        <taxon>Unidentata</taxon>
        <taxon>Episquamata</taxon>
        <taxon>Toxicofera</taxon>
        <taxon>Serpentes</taxon>
        <taxon>Colubroidea</taxon>
        <taxon>Colubridae</taxon>
        <taxon>Colubrinae</taxon>
        <taxon>Pantherophis</taxon>
    </lineage>
</organism>
<protein>
    <submittedName>
        <fullName evidence="3 4">Uncharacterized protein LOC117656261 isoform X1</fullName>
    </submittedName>
</protein>
<evidence type="ECO:0000313" key="4">
    <source>
        <dbReference type="RefSeq" id="XP_034260276.1"/>
    </source>
</evidence>
<feature type="region of interest" description="Disordered" evidence="1">
    <location>
        <begin position="1"/>
        <end position="32"/>
    </location>
</feature>
<sequence length="295" mass="32817">MLGCSADNGEMQERRKDDESRTDNGNLPELCCGVRKDAEDQADEKSGCSESPSWQPQESDCLPSVFLAAFLALVFVSVSMVLLCHETVHFPLASSPNTVHLPEEDFQSLHLFFPNQPESTWRTIQRYVCHPSGKSHLEEPWILVGIGPGDTSWTLLCFTKRMLSLLTRQKSIGVEFLDSTSPWLPPMGPSENRTWLISSVKVLWGGKGAPSGLVVSLQSPLGGKGEVTKNAFALVGNGEEQIQERFLLQRLTPLLISRILSLSSDRRPKEMMIDHEDFLVLFVTPEQYLESGLVC</sequence>
<evidence type="ECO:0000313" key="3">
    <source>
        <dbReference type="RefSeq" id="XP_034260274.1"/>
    </source>
</evidence>
<dbReference type="KEGG" id="pgut:117656261"/>
<dbReference type="OMA" id="CHENVHL"/>
<name>A0A6P9AS97_PANGU</name>
<evidence type="ECO:0000313" key="2">
    <source>
        <dbReference type="Proteomes" id="UP001652622"/>
    </source>
</evidence>
<gene>
    <name evidence="3 4" type="primary">LOC117656261</name>
</gene>
<dbReference type="GeneID" id="117656261"/>
<reference evidence="3 4" key="1">
    <citation type="submission" date="2025-04" db="UniProtKB">
        <authorList>
            <consortium name="RefSeq"/>
        </authorList>
    </citation>
    <scope>IDENTIFICATION</scope>
    <source>
        <tissue evidence="3 4">Blood</tissue>
    </source>
</reference>